<dbReference type="OrthoDB" id="797657at2"/>
<organism evidence="2 3">
    <name type="scientific">Flavobacterium alvei</name>
    <dbReference type="NCBI Taxonomy" id="2080416"/>
    <lineage>
        <taxon>Bacteria</taxon>
        <taxon>Pseudomonadati</taxon>
        <taxon>Bacteroidota</taxon>
        <taxon>Flavobacteriia</taxon>
        <taxon>Flavobacteriales</taxon>
        <taxon>Flavobacteriaceae</taxon>
        <taxon>Flavobacterium</taxon>
    </lineage>
</organism>
<gene>
    <name evidence="2" type="ORF">C3L50_00140</name>
</gene>
<accession>A0A2S5AG12</accession>
<feature type="compositionally biased region" description="Basic and acidic residues" evidence="1">
    <location>
        <begin position="67"/>
        <end position="84"/>
    </location>
</feature>
<feature type="region of interest" description="Disordered" evidence="1">
    <location>
        <begin position="46"/>
        <end position="101"/>
    </location>
</feature>
<dbReference type="AlphaFoldDB" id="A0A2S5AG12"/>
<comment type="caution">
    <text evidence="2">The sequence shown here is derived from an EMBL/GenBank/DDBJ whole genome shotgun (WGS) entry which is preliminary data.</text>
</comment>
<keyword evidence="3" id="KW-1185">Reference proteome</keyword>
<name>A0A2S5AG12_9FLAO</name>
<dbReference type="Proteomes" id="UP000237310">
    <property type="component" value="Unassembled WGS sequence"/>
</dbReference>
<evidence type="ECO:0000313" key="2">
    <source>
        <dbReference type="EMBL" id="POY41510.1"/>
    </source>
</evidence>
<reference evidence="2 3" key="1">
    <citation type="submission" date="2018-01" db="EMBL/GenBank/DDBJ databases">
        <authorList>
            <person name="Gaut B.S."/>
            <person name="Morton B.R."/>
            <person name="Clegg M.T."/>
            <person name="Duvall M.R."/>
        </authorList>
    </citation>
    <scope>NUCLEOTIDE SEQUENCE [LARGE SCALE GENOMIC DNA]</scope>
    <source>
        <strain evidence="2 3">HR-AY</strain>
    </source>
</reference>
<evidence type="ECO:0000313" key="3">
    <source>
        <dbReference type="Proteomes" id="UP000237310"/>
    </source>
</evidence>
<protein>
    <submittedName>
        <fullName evidence="2">Uncharacterized protein</fullName>
    </submittedName>
</protein>
<dbReference type="EMBL" id="PQVG01000001">
    <property type="protein sequence ID" value="POY41510.1"/>
    <property type="molecule type" value="Genomic_DNA"/>
</dbReference>
<evidence type="ECO:0000256" key="1">
    <source>
        <dbReference type="SAM" id="MobiDB-lite"/>
    </source>
</evidence>
<proteinExistence type="predicted"/>
<sequence length="101" mass="11396">MFAVLGFSFSSIAQEESNVKKNDLKGPAYKNYKVWMDKSEPLKLYSENNKKPLTGPAYKNQQVSNDSSKKDLVEVKISGGERQKLTGPAYKNYGPWSRSTK</sequence>